<keyword evidence="3" id="KW-1185">Reference proteome</keyword>
<dbReference type="EMBL" id="LFJN01000011">
    <property type="protein sequence ID" value="KPI40940.1"/>
    <property type="molecule type" value="Genomic_DNA"/>
</dbReference>
<dbReference type="RefSeq" id="XP_018000903.1">
    <property type="nucleotide sequence ID" value="XM_018139452.1"/>
</dbReference>
<protein>
    <submittedName>
        <fullName evidence="2">Uncharacterized protein</fullName>
    </submittedName>
</protein>
<proteinExistence type="predicted"/>
<dbReference type="AlphaFoldDB" id="A0A0N1P1M7"/>
<feature type="region of interest" description="Disordered" evidence="1">
    <location>
        <begin position="1"/>
        <end position="59"/>
    </location>
</feature>
<evidence type="ECO:0000313" key="2">
    <source>
        <dbReference type="EMBL" id="KPI40940.1"/>
    </source>
</evidence>
<sequence length="177" mass="19415">MSAFSPRRSARLAQDPARALASQSTPSFAFSQPSSTSTTSHPSPGTDGLNPPPSTPQNNLRLQAQHLQQNTMMSQQQHLGAPLPSPSTNDVPFFSRTHSQPNPFQQQNQNTSAFQQQSFMQNQEQAQPQHLHPHSNSMSQSRNVNAMAPQMPPDFLAEAAKRAQIACLMRDMGDVTL</sequence>
<dbReference type="GeneID" id="28731332"/>
<accession>A0A0N1P1M7</accession>
<feature type="compositionally biased region" description="Low complexity" evidence="1">
    <location>
        <begin position="100"/>
        <end position="127"/>
    </location>
</feature>
<organism evidence="2 3">
    <name type="scientific">Cyphellophora attinorum</name>
    <dbReference type="NCBI Taxonomy" id="1664694"/>
    <lineage>
        <taxon>Eukaryota</taxon>
        <taxon>Fungi</taxon>
        <taxon>Dikarya</taxon>
        <taxon>Ascomycota</taxon>
        <taxon>Pezizomycotina</taxon>
        <taxon>Eurotiomycetes</taxon>
        <taxon>Chaetothyriomycetidae</taxon>
        <taxon>Chaetothyriales</taxon>
        <taxon>Cyphellophoraceae</taxon>
        <taxon>Cyphellophora</taxon>
    </lineage>
</organism>
<gene>
    <name evidence="2" type="ORF">AB675_10664</name>
</gene>
<dbReference type="VEuPathDB" id="FungiDB:AB675_10664"/>
<evidence type="ECO:0000313" key="3">
    <source>
        <dbReference type="Proteomes" id="UP000038010"/>
    </source>
</evidence>
<dbReference type="Proteomes" id="UP000038010">
    <property type="component" value="Unassembled WGS sequence"/>
</dbReference>
<feature type="region of interest" description="Disordered" evidence="1">
    <location>
        <begin position="71"/>
        <end position="140"/>
    </location>
</feature>
<comment type="caution">
    <text evidence="2">The sequence shown here is derived from an EMBL/GenBank/DDBJ whole genome shotgun (WGS) entry which is preliminary data.</text>
</comment>
<evidence type="ECO:0000256" key="1">
    <source>
        <dbReference type="SAM" id="MobiDB-lite"/>
    </source>
</evidence>
<dbReference type="OrthoDB" id="4157208at2759"/>
<feature type="compositionally biased region" description="Low complexity" evidence="1">
    <location>
        <begin position="21"/>
        <end position="44"/>
    </location>
</feature>
<reference evidence="2 3" key="1">
    <citation type="submission" date="2015-06" db="EMBL/GenBank/DDBJ databases">
        <title>Draft genome of the ant-associated black yeast Phialophora attae CBS 131958.</title>
        <authorList>
            <person name="Moreno L.F."/>
            <person name="Stielow B.J."/>
            <person name="de Hoog S."/>
            <person name="Vicente V.A."/>
            <person name="Weiss V.A."/>
            <person name="de Vries M."/>
            <person name="Cruz L.M."/>
            <person name="Souza E.M."/>
        </authorList>
    </citation>
    <scope>NUCLEOTIDE SEQUENCE [LARGE SCALE GENOMIC DNA]</scope>
    <source>
        <strain evidence="2 3">CBS 131958</strain>
    </source>
</reference>
<name>A0A0N1P1M7_9EURO</name>